<protein>
    <submittedName>
        <fullName evidence="1">Uncharacterized protein</fullName>
    </submittedName>
</protein>
<sequence length="149" mass="16363">MLRRFSELAARYGLFLSGQQVLRNIVFGIDPRSCRLLVLADRGDRYEEQLIPLRSVQACTVRTRYHGIPPGALQHEELPDFLRSVELRLDLPGAPPLVLPFYEHGPDHKERAQPAVRKARLWAAAIGQLLKGGEGRPATPGAGAGAGGH</sequence>
<name>A0ABP8GD35_9BACT</name>
<organism evidence="1 2">
    <name type="scientific">Flaviaesturariibacter amylovorans</name>
    <dbReference type="NCBI Taxonomy" id="1084520"/>
    <lineage>
        <taxon>Bacteria</taxon>
        <taxon>Pseudomonadati</taxon>
        <taxon>Bacteroidota</taxon>
        <taxon>Chitinophagia</taxon>
        <taxon>Chitinophagales</taxon>
        <taxon>Chitinophagaceae</taxon>
        <taxon>Flaviaestuariibacter</taxon>
    </lineage>
</organism>
<comment type="caution">
    <text evidence="1">The sequence shown here is derived from an EMBL/GenBank/DDBJ whole genome shotgun (WGS) entry which is preliminary data.</text>
</comment>
<evidence type="ECO:0000313" key="1">
    <source>
        <dbReference type="EMBL" id="GAA4321833.1"/>
    </source>
</evidence>
<reference evidence="2" key="1">
    <citation type="journal article" date="2019" name="Int. J. Syst. Evol. Microbiol.">
        <title>The Global Catalogue of Microorganisms (GCM) 10K type strain sequencing project: providing services to taxonomists for standard genome sequencing and annotation.</title>
        <authorList>
            <consortium name="The Broad Institute Genomics Platform"/>
            <consortium name="The Broad Institute Genome Sequencing Center for Infectious Disease"/>
            <person name="Wu L."/>
            <person name="Ma J."/>
        </authorList>
    </citation>
    <scope>NUCLEOTIDE SEQUENCE [LARGE SCALE GENOMIC DNA]</scope>
    <source>
        <strain evidence="2">JCM 17919</strain>
    </source>
</reference>
<gene>
    <name evidence="1" type="ORF">GCM10023184_07870</name>
</gene>
<proteinExistence type="predicted"/>
<dbReference type="EMBL" id="BAABGY010000002">
    <property type="protein sequence ID" value="GAA4321833.1"/>
    <property type="molecule type" value="Genomic_DNA"/>
</dbReference>
<evidence type="ECO:0000313" key="2">
    <source>
        <dbReference type="Proteomes" id="UP001501725"/>
    </source>
</evidence>
<dbReference type="Proteomes" id="UP001501725">
    <property type="component" value="Unassembled WGS sequence"/>
</dbReference>
<keyword evidence="2" id="KW-1185">Reference proteome</keyword>
<accession>A0ABP8GD35</accession>